<dbReference type="Pfam" id="PF09331">
    <property type="entry name" value="DUF1985"/>
    <property type="match status" value="1"/>
</dbReference>
<keyword evidence="2" id="KW-0378">Hydrolase</keyword>
<feature type="domain" description="DUF1985" evidence="5">
    <location>
        <begin position="75"/>
        <end position="134"/>
    </location>
</feature>
<comment type="caution">
    <text evidence="6">The sequence shown here is derived from an EMBL/GenBank/DDBJ whole genome shotgun (WGS) entry which is preliminary data.</text>
</comment>
<feature type="compositionally biased region" description="Acidic residues" evidence="3">
    <location>
        <begin position="45"/>
        <end position="70"/>
    </location>
</feature>
<evidence type="ECO:0000259" key="5">
    <source>
        <dbReference type="Pfam" id="PF09331"/>
    </source>
</evidence>
<dbReference type="Pfam" id="PF02902">
    <property type="entry name" value="Peptidase_C48"/>
    <property type="match status" value="1"/>
</dbReference>
<keyword evidence="7" id="KW-1185">Reference proteome</keyword>
<dbReference type="Proteomes" id="UP000583929">
    <property type="component" value="Unassembled WGS sequence"/>
</dbReference>
<evidence type="ECO:0000313" key="7">
    <source>
        <dbReference type="Proteomes" id="UP000583929"/>
    </source>
</evidence>
<reference evidence="6 7" key="1">
    <citation type="journal article" date="2020" name="bioRxiv">
        <title>Sequence and annotation of 42 cannabis genomes reveals extensive copy number variation in cannabinoid synthesis and pathogen resistance genes.</title>
        <authorList>
            <person name="Mckernan K.J."/>
            <person name="Helbert Y."/>
            <person name="Kane L.T."/>
            <person name="Ebling H."/>
            <person name="Zhang L."/>
            <person name="Liu B."/>
            <person name="Eaton Z."/>
            <person name="Mclaughlin S."/>
            <person name="Kingan S."/>
            <person name="Baybayan P."/>
            <person name="Concepcion G."/>
            <person name="Jordan M."/>
            <person name="Riva A."/>
            <person name="Barbazuk W."/>
            <person name="Harkins T."/>
        </authorList>
    </citation>
    <scope>NUCLEOTIDE SEQUENCE [LARGE SCALE GENOMIC DNA]</scope>
    <source>
        <strain evidence="7">cv. Jamaican Lion 4</strain>
        <tissue evidence="6">Leaf</tissue>
    </source>
</reference>
<keyword evidence="1" id="KW-0645">Protease</keyword>
<dbReference type="PANTHER" id="PTHR48449:SF1">
    <property type="entry name" value="DUF1985 DOMAIN-CONTAINING PROTEIN"/>
    <property type="match status" value="1"/>
</dbReference>
<dbReference type="EMBL" id="JAATIQ010000038">
    <property type="protein sequence ID" value="KAF4395916.1"/>
    <property type="molecule type" value="Genomic_DNA"/>
</dbReference>
<organism evidence="6 7">
    <name type="scientific">Cannabis sativa</name>
    <name type="common">Hemp</name>
    <name type="synonym">Marijuana</name>
    <dbReference type="NCBI Taxonomy" id="3483"/>
    <lineage>
        <taxon>Eukaryota</taxon>
        <taxon>Viridiplantae</taxon>
        <taxon>Streptophyta</taxon>
        <taxon>Embryophyta</taxon>
        <taxon>Tracheophyta</taxon>
        <taxon>Spermatophyta</taxon>
        <taxon>Magnoliopsida</taxon>
        <taxon>eudicotyledons</taxon>
        <taxon>Gunneridae</taxon>
        <taxon>Pentapetalae</taxon>
        <taxon>rosids</taxon>
        <taxon>fabids</taxon>
        <taxon>Rosales</taxon>
        <taxon>Cannabaceae</taxon>
        <taxon>Cannabis</taxon>
    </lineage>
</organism>
<sequence>MRSFEEQSETNREEKSESSGQEETESDGEEQEESDGEEHAKLDGEEQAESNGDEQVESDGEEQEESDGEEQLQPSSVSRDKTHSMASLLFVSGVLMHGDKKKANIDPKLLGLVDDLEMFNKFPWGTHSYEYTLKQLRKPLKEKVISVHEKAQTMSTFTYLGFPLPLAILVYECIPAVANKYVELRDHINNSVPRICRWRTTWKCKKSPSYSGVVKALDDSKDIKSILSPIKWEKKMPHMQCFIRISESMSNNLIDILTAVLESGGTINWTDDTDRHERCGNVDVRNEEQQVVTNEEQPSGQATKVGNTIHVQPMSETTRDYLRVVTPGYSPIHMSTPSTMYGPEARQSEKVYWCTVKAYIDQQFSLMRSEISLMRSEILLLPSKIITSLQQQNIHVEGQLSPHCERQHTHVEDEHSPHSKKQHTHVEEQYTPYYEEQPLQDDVEGESHLVVRENPKRVPKCSHYLEPPYTDPFHYTKARRGDHIQFDLLRNIEEHEWLFSEHVDDALFGIRKQQHLGDCAVYTIKFIEFDMAGLSFESLSDDRMAFYIRKMAVDIFCQQWDP</sequence>
<accession>A0A7J6HL05</accession>
<feature type="region of interest" description="Disordered" evidence="3">
    <location>
        <begin position="1"/>
        <end position="80"/>
    </location>
</feature>
<evidence type="ECO:0000256" key="2">
    <source>
        <dbReference type="ARBA" id="ARBA00022801"/>
    </source>
</evidence>
<evidence type="ECO:0000256" key="1">
    <source>
        <dbReference type="ARBA" id="ARBA00022670"/>
    </source>
</evidence>
<protein>
    <recommendedName>
        <fullName evidence="8">DUF1985 domain-containing protein</fullName>
    </recommendedName>
</protein>
<feature type="compositionally biased region" description="Basic and acidic residues" evidence="3">
    <location>
        <begin position="405"/>
        <end position="417"/>
    </location>
</feature>
<dbReference type="PANTHER" id="PTHR48449">
    <property type="entry name" value="DUF1985 DOMAIN-CONTAINING PROTEIN"/>
    <property type="match status" value="1"/>
</dbReference>
<evidence type="ECO:0008006" key="8">
    <source>
        <dbReference type="Google" id="ProtNLM"/>
    </source>
</evidence>
<feature type="compositionally biased region" description="Acidic residues" evidence="3">
    <location>
        <begin position="20"/>
        <end position="36"/>
    </location>
</feature>
<dbReference type="GO" id="GO:0008234">
    <property type="term" value="F:cysteine-type peptidase activity"/>
    <property type="evidence" value="ECO:0007669"/>
    <property type="project" value="InterPro"/>
</dbReference>
<feature type="region of interest" description="Disordered" evidence="3">
    <location>
        <begin position="405"/>
        <end position="425"/>
    </location>
</feature>
<evidence type="ECO:0000256" key="3">
    <source>
        <dbReference type="SAM" id="MobiDB-lite"/>
    </source>
</evidence>
<name>A0A7J6HL05_CANSA</name>
<dbReference type="AlphaFoldDB" id="A0A7J6HL05"/>
<dbReference type="InterPro" id="IPR015410">
    <property type="entry name" value="DUF1985"/>
</dbReference>
<evidence type="ECO:0000259" key="4">
    <source>
        <dbReference type="Pfam" id="PF02902"/>
    </source>
</evidence>
<dbReference type="InterPro" id="IPR003653">
    <property type="entry name" value="Peptidase_C48_C"/>
</dbReference>
<feature type="domain" description="Ubiquitin-like protease family profile" evidence="4">
    <location>
        <begin position="510"/>
        <end position="556"/>
    </location>
</feature>
<evidence type="ECO:0000313" key="6">
    <source>
        <dbReference type="EMBL" id="KAF4395916.1"/>
    </source>
</evidence>
<gene>
    <name evidence="6" type="ORF">G4B88_028086</name>
</gene>
<proteinExistence type="predicted"/>
<dbReference type="GO" id="GO:0006508">
    <property type="term" value="P:proteolysis"/>
    <property type="evidence" value="ECO:0007669"/>
    <property type="project" value="UniProtKB-KW"/>
</dbReference>